<evidence type="ECO:0000256" key="1">
    <source>
        <dbReference type="SAM" id="MobiDB-lite"/>
    </source>
</evidence>
<gene>
    <name evidence="2" type="ORF">NCTC13067_02274</name>
</gene>
<dbReference type="EMBL" id="UGTM01000002">
    <property type="protein sequence ID" value="SUB94405.1"/>
    <property type="molecule type" value="Genomic_DNA"/>
</dbReference>
<feature type="region of interest" description="Disordered" evidence="1">
    <location>
        <begin position="43"/>
        <end position="62"/>
    </location>
</feature>
<dbReference type="Proteomes" id="UP000255469">
    <property type="component" value="Unassembled WGS sequence"/>
</dbReference>
<dbReference type="AlphaFoldDB" id="A0A379EEA5"/>
<evidence type="ECO:0000313" key="2">
    <source>
        <dbReference type="EMBL" id="SUB94405.1"/>
    </source>
</evidence>
<organism evidence="2 3">
    <name type="scientific">Prevotella denticola</name>
    <dbReference type="NCBI Taxonomy" id="28129"/>
    <lineage>
        <taxon>Bacteria</taxon>
        <taxon>Pseudomonadati</taxon>
        <taxon>Bacteroidota</taxon>
        <taxon>Bacteroidia</taxon>
        <taxon>Bacteroidales</taxon>
        <taxon>Prevotellaceae</taxon>
        <taxon>Prevotella</taxon>
    </lineage>
</organism>
<accession>A0A379EEA5</accession>
<feature type="compositionally biased region" description="Polar residues" evidence="1">
    <location>
        <begin position="44"/>
        <end position="62"/>
    </location>
</feature>
<reference evidence="2 3" key="1">
    <citation type="submission" date="2018-06" db="EMBL/GenBank/DDBJ databases">
        <authorList>
            <consortium name="Pathogen Informatics"/>
            <person name="Doyle S."/>
        </authorList>
    </citation>
    <scope>NUCLEOTIDE SEQUENCE [LARGE SCALE GENOMIC DNA]</scope>
    <source>
        <strain evidence="2 3">NCTC13067</strain>
    </source>
</reference>
<proteinExistence type="predicted"/>
<protein>
    <submittedName>
        <fullName evidence="2">Uncharacterized protein</fullName>
    </submittedName>
</protein>
<evidence type="ECO:0000313" key="3">
    <source>
        <dbReference type="Proteomes" id="UP000255469"/>
    </source>
</evidence>
<sequence length="62" mass="7416">MTENFSHFLPERGRKYRLLMEKRIGWERPVRHTLPVFMRHIPSVNKSNIENQSSSQKSQAHP</sequence>
<name>A0A379EEA5_9BACT</name>